<reference evidence="4" key="1">
    <citation type="journal article" date="2020" name="Nature">
        <title>Giant virus diversity and host interactions through global metagenomics.</title>
        <authorList>
            <person name="Schulz F."/>
            <person name="Roux S."/>
            <person name="Paez-Espino D."/>
            <person name="Jungbluth S."/>
            <person name="Walsh D.A."/>
            <person name="Denef V.J."/>
            <person name="McMahon K.D."/>
            <person name="Konstantinidis K.T."/>
            <person name="Eloe-Fadrosh E.A."/>
            <person name="Kyrpides N.C."/>
            <person name="Woyke T."/>
        </authorList>
    </citation>
    <scope>NUCLEOTIDE SEQUENCE</scope>
    <source>
        <strain evidence="4">GVMAG-S-3300012919-55</strain>
    </source>
</reference>
<feature type="domain" description="GIY-YIG" evidence="3">
    <location>
        <begin position="2"/>
        <end position="88"/>
    </location>
</feature>
<protein>
    <recommendedName>
        <fullName evidence="3">GIY-YIG domain-containing protein</fullName>
    </recommendedName>
</protein>
<dbReference type="InterPro" id="IPR000305">
    <property type="entry name" value="GIY-YIG_endonuc"/>
</dbReference>
<organism evidence="4">
    <name type="scientific">viral metagenome</name>
    <dbReference type="NCBI Taxonomy" id="1070528"/>
    <lineage>
        <taxon>unclassified sequences</taxon>
        <taxon>metagenomes</taxon>
        <taxon>organismal metagenomes</taxon>
    </lineage>
</organism>
<dbReference type="GO" id="GO:0003677">
    <property type="term" value="F:DNA binding"/>
    <property type="evidence" value="ECO:0007669"/>
    <property type="project" value="InterPro"/>
</dbReference>
<dbReference type="InterPro" id="IPR003611">
    <property type="entry name" value="NUMOD3"/>
</dbReference>
<dbReference type="CDD" id="cd10443">
    <property type="entry name" value="GIY-YIG_HE_Tlr8p_PBC-V_like"/>
    <property type="match status" value="1"/>
</dbReference>
<sequence>MAYGYIYKISFPNGKCYIGLTTRTIKERWDEHNYNAKAGDTKCLYKSLRKYNMVDTFQMIVIDTAETEKELCEKEIAHIEIHNSHYKRGYGYNMTDGGEGVIGYRHTEETKRIMSEKSTVYYSDTSIRIAKSIEVKKYFENQENRLRLIKQLKSYYINHPEAKKKMSIRMTEYFSNLENRLNQSIRRKEFYKNNPEARQLVSIQMKEFMNRPDVKEANSKRRKEFYKNNPEAAKEHSERMKEIHKNNPEISKEHSEFMKEFMNRPDVKEANSKRRKEFYKNNPEAAKEHSEFMKEFMNRPDVKEANSKRMKEFMNRPDVKEAHSKRMKERGQTFEGKIRGPPKPFDVFEKNGTYIKSFNYQFEAREYLQTNYEIKIHIKIGEVLRGTRKSSAGFTFKYKE</sequence>
<comment type="similarity">
    <text evidence="1">To endonucleases of group I introns of fungi and phage.</text>
</comment>
<dbReference type="EMBL" id="MN740917">
    <property type="protein sequence ID" value="QHU17769.1"/>
    <property type="molecule type" value="Genomic_DNA"/>
</dbReference>
<accession>A0A6C0KJF8</accession>
<dbReference type="AlphaFoldDB" id="A0A6C0KJF8"/>
<dbReference type="InterPro" id="IPR036388">
    <property type="entry name" value="WH-like_DNA-bd_sf"/>
</dbReference>
<feature type="compositionally biased region" description="Basic and acidic residues" evidence="2">
    <location>
        <begin position="317"/>
        <end position="338"/>
    </location>
</feature>
<evidence type="ECO:0000256" key="1">
    <source>
        <dbReference type="ARBA" id="ARBA00010045"/>
    </source>
</evidence>
<proteinExistence type="predicted"/>
<dbReference type="PROSITE" id="PS50164">
    <property type="entry name" value="GIY_YIG"/>
    <property type="match status" value="1"/>
</dbReference>
<evidence type="ECO:0000259" key="3">
    <source>
        <dbReference type="PROSITE" id="PS50164"/>
    </source>
</evidence>
<name>A0A6C0KJF8_9ZZZZ</name>
<evidence type="ECO:0000313" key="4">
    <source>
        <dbReference type="EMBL" id="QHU17769.1"/>
    </source>
</evidence>
<dbReference type="InterPro" id="IPR035901">
    <property type="entry name" value="GIY-YIG_endonuc_sf"/>
</dbReference>
<dbReference type="SUPFAM" id="SSF82771">
    <property type="entry name" value="GIY-YIG endonuclease"/>
    <property type="match status" value="1"/>
</dbReference>
<feature type="region of interest" description="Disordered" evidence="2">
    <location>
        <begin position="317"/>
        <end position="342"/>
    </location>
</feature>
<dbReference type="Gene3D" id="1.10.10.10">
    <property type="entry name" value="Winged helix-like DNA-binding domain superfamily/Winged helix DNA-binding domain"/>
    <property type="match status" value="1"/>
</dbReference>
<dbReference type="Pfam" id="PF01541">
    <property type="entry name" value="GIY-YIG"/>
    <property type="match status" value="1"/>
</dbReference>
<dbReference type="SMART" id="SM00465">
    <property type="entry name" value="GIYc"/>
    <property type="match status" value="1"/>
</dbReference>
<dbReference type="Gene3D" id="3.40.1440.10">
    <property type="entry name" value="GIY-YIG endonuclease"/>
    <property type="match status" value="1"/>
</dbReference>
<evidence type="ECO:0000256" key="2">
    <source>
        <dbReference type="SAM" id="MobiDB-lite"/>
    </source>
</evidence>
<dbReference type="SMART" id="SM00496">
    <property type="entry name" value="IENR2"/>
    <property type="match status" value="1"/>
</dbReference>